<gene>
    <name evidence="1" type="ORF">ACFR9S_09915</name>
</gene>
<evidence type="ECO:0000313" key="2">
    <source>
        <dbReference type="Proteomes" id="UP001597111"/>
    </source>
</evidence>
<accession>A0ABD6B802</accession>
<dbReference type="EMBL" id="JBHUDH010000111">
    <property type="protein sequence ID" value="MFD1526608.1"/>
    <property type="molecule type" value="Genomic_DNA"/>
</dbReference>
<reference evidence="1 2" key="1">
    <citation type="journal article" date="2019" name="Int. J. Syst. Evol. Microbiol.">
        <title>The Global Catalogue of Microorganisms (GCM) 10K type strain sequencing project: providing services to taxonomists for standard genome sequencing and annotation.</title>
        <authorList>
            <consortium name="The Broad Institute Genomics Platform"/>
            <consortium name="The Broad Institute Genome Sequencing Center for Infectious Disease"/>
            <person name="Wu L."/>
            <person name="Ma J."/>
        </authorList>
    </citation>
    <scope>NUCLEOTIDE SEQUENCE [LARGE SCALE GENOMIC DNA]</scope>
    <source>
        <strain evidence="1 2">CGMCC 1.12285</strain>
    </source>
</reference>
<evidence type="ECO:0000313" key="1">
    <source>
        <dbReference type="EMBL" id="MFD1526608.1"/>
    </source>
</evidence>
<dbReference type="AlphaFoldDB" id="A0ABD6B802"/>
<keyword evidence="2" id="KW-1185">Reference proteome</keyword>
<proteinExistence type="predicted"/>
<organism evidence="1 2">
    <name type="scientific">Halolamina salina</name>
    <dbReference type="NCBI Taxonomy" id="1220023"/>
    <lineage>
        <taxon>Archaea</taxon>
        <taxon>Methanobacteriati</taxon>
        <taxon>Methanobacteriota</taxon>
        <taxon>Stenosarchaea group</taxon>
        <taxon>Halobacteria</taxon>
        <taxon>Halobacteriales</taxon>
        <taxon>Haloferacaceae</taxon>
    </lineage>
</organism>
<protein>
    <submittedName>
        <fullName evidence="1">Uncharacterized protein</fullName>
    </submittedName>
</protein>
<dbReference type="RefSeq" id="WP_379818530.1">
    <property type="nucleotide sequence ID" value="NZ_JBHUDH010000111.1"/>
</dbReference>
<sequence>MSGDHPLAAAWTRVRNVVGSTAATYREEGREVVEVVADHATVRGSDDPVTLSFTVPGDAADELAAAVDDDATYRTEVQYVDVDGTRLFVLEVRAPEAPVVLLAGGVGHDSLRPHASDPDAPARTLVRRVDGGEAAQFGHERVAPFVDKLG</sequence>
<comment type="caution">
    <text evidence="1">The sequence shown here is derived from an EMBL/GenBank/DDBJ whole genome shotgun (WGS) entry which is preliminary data.</text>
</comment>
<dbReference type="InterPro" id="IPR055951">
    <property type="entry name" value="DUF7529"/>
</dbReference>
<dbReference type="Proteomes" id="UP001597111">
    <property type="component" value="Unassembled WGS sequence"/>
</dbReference>
<name>A0ABD6B802_9EURY</name>
<dbReference type="Pfam" id="PF24373">
    <property type="entry name" value="DUF7529"/>
    <property type="match status" value="1"/>
</dbReference>